<organism evidence="2 3">
    <name type="scientific">Streptomyces monticola</name>
    <dbReference type="NCBI Taxonomy" id="2666263"/>
    <lineage>
        <taxon>Bacteria</taxon>
        <taxon>Bacillati</taxon>
        <taxon>Actinomycetota</taxon>
        <taxon>Actinomycetes</taxon>
        <taxon>Kitasatosporales</taxon>
        <taxon>Streptomycetaceae</taxon>
        <taxon>Streptomyces</taxon>
    </lineage>
</organism>
<evidence type="ECO:0000313" key="3">
    <source>
        <dbReference type="Proteomes" id="UP001596523"/>
    </source>
</evidence>
<name>A0ABW2JTK5_9ACTN</name>
<feature type="signal peptide" evidence="1">
    <location>
        <begin position="1"/>
        <end position="28"/>
    </location>
</feature>
<keyword evidence="3" id="KW-1185">Reference proteome</keyword>
<keyword evidence="1" id="KW-0732">Signal</keyword>
<reference evidence="3" key="1">
    <citation type="journal article" date="2019" name="Int. J. Syst. Evol. Microbiol.">
        <title>The Global Catalogue of Microorganisms (GCM) 10K type strain sequencing project: providing services to taxonomists for standard genome sequencing and annotation.</title>
        <authorList>
            <consortium name="The Broad Institute Genomics Platform"/>
            <consortium name="The Broad Institute Genome Sequencing Center for Infectious Disease"/>
            <person name="Wu L."/>
            <person name="Ma J."/>
        </authorList>
    </citation>
    <scope>NUCLEOTIDE SEQUENCE [LARGE SCALE GENOMIC DNA]</scope>
    <source>
        <strain evidence="3">SYNS20</strain>
    </source>
</reference>
<dbReference type="EMBL" id="JBHTCF010000022">
    <property type="protein sequence ID" value="MFC7309489.1"/>
    <property type="molecule type" value="Genomic_DNA"/>
</dbReference>
<gene>
    <name evidence="2" type="ORF">ACFQVC_35425</name>
</gene>
<sequence length="63" mass="6370">MTRTTRTLVSAVMGATCLNALVLASASAASDGDLPWTKATSAMAQSGAADVVETGDGDLPWTR</sequence>
<dbReference type="Proteomes" id="UP001596523">
    <property type="component" value="Unassembled WGS sequence"/>
</dbReference>
<accession>A0ABW2JTK5</accession>
<proteinExistence type="predicted"/>
<dbReference type="RefSeq" id="WP_381838462.1">
    <property type="nucleotide sequence ID" value="NZ_JBHTCF010000022.1"/>
</dbReference>
<protein>
    <submittedName>
        <fullName evidence="2">Uncharacterized protein</fullName>
    </submittedName>
</protein>
<evidence type="ECO:0000313" key="2">
    <source>
        <dbReference type="EMBL" id="MFC7309489.1"/>
    </source>
</evidence>
<evidence type="ECO:0000256" key="1">
    <source>
        <dbReference type="SAM" id="SignalP"/>
    </source>
</evidence>
<feature type="chain" id="PRO_5047540765" evidence="1">
    <location>
        <begin position="29"/>
        <end position="63"/>
    </location>
</feature>
<comment type="caution">
    <text evidence="2">The sequence shown here is derived from an EMBL/GenBank/DDBJ whole genome shotgun (WGS) entry which is preliminary data.</text>
</comment>